<organism evidence="2 3">
    <name type="scientific">Prevotella intermedia</name>
    <dbReference type="NCBI Taxonomy" id="28131"/>
    <lineage>
        <taxon>Bacteria</taxon>
        <taxon>Pseudomonadati</taxon>
        <taxon>Bacteroidota</taxon>
        <taxon>Bacteroidia</taxon>
        <taxon>Bacteroidales</taxon>
        <taxon>Prevotellaceae</taxon>
        <taxon>Prevotella</taxon>
    </lineage>
</organism>
<evidence type="ECO:0008006" key="4">
    <source>
        <dbReference type="Google" id="ProtNLM"/>
    </source>
</evidence>
<dbReference type="AlphaFoldDB" id="A0A2D3N9A5"/>
<dbReference type="InterPro" id="IPR054333">
    <property type="entry name" value="REase-ARP-assoc"/>
</dbReference>
<protein>
    <recommendedName>
        <fullName evidence="4">Restriction endonuclease</fullName>
    </recommendedName>
</protein>
<dbReference type="EMBL" id="CP024696">
    <property type="protein sequence ID" value="ATV52021.1"/>
    <property type="molecule type" value="Genomic_DNA"/>
</dbReference>
<evidence type="ECO:0000313" key="3">
    <source>
        <dbReference type="Proteomes" id="UP000229323"/>
    </source>
</evidence>
<dbReference type="Proteomes" id="UP000229323">
    <property type="component" value="Chromosome"/>
</dbReference>
<dbReference type="Pfam" id="PF22558">
    <property type="entry name" value="REase-ARP"/>
    <property type="match status" value="1"/>
</dbReference>
<evidence type="ECO:0000256" key="1">
    <source>
        <dbReference type="SAM" id="MobiDB-lite"/>
    </source>
</evidence>
<feature type="region of interest" description="Disordered" evidence="1">
    <location>
        <begin position="198"/>
        <end position="219"/>
    </location>
</feature>
<evidence type="ECO:0000313" key="2">
    <source>
        <dbReference type="EMBL" id="ATV52021.1"/>
    </source>
</evidence>
<gene>
    <name evidence="2" type="ORF">CTM50_02465</name>
</gene>
<proteinExistence type="predicted"/>
<sequence>MNLFKNINTMGKETFDTKFKNYQADLIEKGKVFEDAKGNRKLKSYGQLKTYRYILEEGKEDKNLFADIREKVKTYFEENERPFWGGKTVPSNTLSSQVSCLNHLFSICENEKAVKDVMQNFVGDRIEIESMEKVPSKREVEDCQYIAFEMVSDEDRLNEGTLTRGSSCTSIDALAIAKATDGKKYLLVIEWKLTENDSGNKAPEEGTSTNEKEIERGKERTKRYTSLINENKSIDRNQESYFNSSIFHLPFYQLMRQTLWASLNMEDFKADDYFHIHVVPSYNPMRTKKYARVEKIEGVEEAWKKHLTDCGKEKYIMVDPKQVVEALENSEEKDTFSGLINYLKDRYYSFEKADSVKS</sequence>
<reference evidence="2 3" key="1">
    <citation type="submission" date="2017-11" db="EMBL/GenBank/DDBJ databases">
        <title>Genome sequencing of Prevotella intermedia KCOM 2033.</title>
        <authorList>
            <person name="Kook J.-K."/>
            <person name="Park S.-N."/>
            <person name="Lim Y.K."/>
        </authorList>
    </citation>
    <scope>NUCLEOTIDE SEQUENCE [LARGE SCALE GENOMIC DNA]</scope>
    <source>
        <strain evidence="2 3">KCOM 2033</strain>
    </source>
</reference>
<accession>A0A2D3N9A5</accession>
<name>A0A2D3N9A5_PREIN</name>